<dbReference type="Pfam" id="PF01521">
    <property type="entry name" value="Fe-S_biosyn"/>
    <property type="match status" value="1"/>
</dbReference>
<name>A0A445N0R8_9BACT</name>
<reference evidence="2" key="1">
    <citation type="submission" date="2018-01" db="EMBL/GenBank/DDBJ databases">
        <authorList>
            <person name="Regsiter A."/>
            <person name="William W."/>
        </authorList>
    </citation>
    <scope>NUCLEOTIDE SEQUENCE</scope>
    <source>
        <strain evidence="2">TRIP AH-1</strain>
    </source>
</reference>
<dbReference type="SUPFAM" id="SSF89360">
    <property type="entry name" value="HesB-like domain"/>
    <property type="match status" value="1"/>
</dbReference>
<dbReference type="InterPro" id="IPR035903">
    <property type="entry name" value="HesB-like_dom_sf"/>
</dbReference>
<dbReference type="PANTHER" id="PTHR43011">
    <property type="entry name" value="IRON-SULFUR CLUSTER ASSEMBLY 2 HOMOLOG, MITOCHONDRIAL"/>
    <property type="match status" value="1"/>
</dbReference>
<dbReference type="GO" id="GO:0051539">
    <property type="term" value="F:4 iron, 4 sulfur cluster binding"/>
    <property type="evidence" value="ECO:0007669"/>
    <property type="project" value="TreeGrafter"/>
</dbReference>
<dbReference type="GO" id="GO:0005506">
    <property type="term" value="F:iron ion binding"/>
    <property type="evidence" value="ECO:0007669"/>
    <property type="project" value="TreeGrafter"/>
</dbReference>
<feature type="domain" description="Core" evidence="1">
    <location>
        <begin position="2"/>
        <end position="85"/>
    </location>
</feature>
<protein>
    <recommendedName>
        <fullName evidence="1">Core domain-containing protein</fullName>
    </recommendedName>
</protein>
<dbReference type="PANTHER" id="PTHR43011:SF1">
    <property type="entry name" value="IRON-SULFUR CLUSTER ASSEMBLY 2 HOMOLOG, MITOCHONDRIAL"/>
    <property type="match status" value="1"/>
</dbReference>
<organism evidence="2">
    <name type="scientific">uncultured Desulfobacterium sp</name>
    <dbReference type="NCBI Taxonomy" id="201089"/>
    <lineage>
        <taxon>Bacteria</taxon>
        <taxon>Pseudomonadati</taxon>
        <taxon>Thermodesulfobacteriota</taxon>
        <taxon>Desulfobacteria</taxon>
        <taxon>Desulfobacterales</taxon>
        <taxon>Desulfobacteriaceae</taxon>
        <taxon>Desulfobacterium</taxon>
        <taxon>environmental samples</taxon>
    </lineage>
</organism>
<dbReference type="AlphaFoldDB" id="A0A445N0R8"/>
<dbReference type="GO" id="GO:0051537">
    <property type="term" value="F:2 iron, 2 sulfur cluster binding"/>
    <property type="evidence" value="ECO:0007669"/>
    <property type="project" value="TreeGrafter"/>
</dbReference>
<dbReference type="NCBIfam" id="NF038090">
    <property type="entry name" value="IscA_HesB_Se"/>
    <property type="match status" value="1"/>
</dbReference>
<accession>A0A445N0R8</accession>
<sequence length="104" mass="11453">MFTITETAQKQIKEFFKDKELKPIRVFLNQGGCCGPQMALGLDDKKENDSVFKVDGVQYLIDKRLLIQVQPISVDYETNGFIVSSNLKFNSGCSSCGSTGGSCC</sequence>
<proteinExistence type="predicted"/>
<dbReference type="Gene3D" id="2.60.300.12">
    <property type="entry name" value="HesB-like domain"/>
    <property type="match status" value="1"/>
</dbReference>
<evidence type="ECO:0000313" key="2">
    <source>
        <dbReference type="EMBL" id="SPD75317.1"/>
    </source>
</evidence>
<dbReference type="GO" id="GO:0016226">
    <property type="term" value="P:iron-sulfur cluster assembly"/>
    <property type="evidence" value="ECO:0007669"/>
    <property type="project" value="TreeGrafter"/>
</dbReference>
<dbReference type="InterPro" id="IPR000361">
    <property type="entry name" value="ATAP_core_dom"/>
</dbReference>
<evidence type="ECO:0000259" key="1">
    <source>
        <dbReference type="Pfam" id="PF01521"/>
    </source>
</evidence>
<gene>
    <name evidence="2" type="ORF">PITCH_A520022</name>
</gene>
<dbReference type="EMBL" id="OJIN01000195">
    <property type="protein sequence ID" value="SPD75317.1"/>
    <property type="molecule type" value="Genomic_DNA"/>
</dbReference>